<sequence>MHYKALEKMVNYSEVQTYLTIRAR</sequence>
<dbReference type="Proteomes" id="UP000549250">
    <property type="component" value="Unassembled WGS sequence"/>
</dbReference>
<proteinExistence type="predicted"/>
<evidence type="ECO:0000313" key="2">
    <source>
        <dbReference type="Proteomes" id="UP000549250"/>
    </source>
</evidence>
<evidence type="ECO:0000313" key="1">
    <source>
        <dbReference type="EMBL" id="MBB3104983.1"/>
    </source>
</evidence>
<dbReference type="AlphaFoldDB" id="A0A839TBM0"/>
<gene>
    <name evidence="1" type="ORF">FHR87_003412</name>
</gene>
<reference evidence="1 2" key="1">
    <citation type="submission" date="2020-08" db="EMBL/GenBank/DDBJ databases">
        <title>Genomic Encyclopedia of Type Strains, Phase III (KMG-III): the genomes of soil and plant-associated and newly described type strains.</title>
        <authorList>
            <person name="Whitman W."/>
        </authorList>
    </citation>
    <scope>NUCLEOTIDE SEQUENCE [LARGE SCALE GENOMIC DNA]</scope>
    <source>
        <strain evidence="1 2">CECT 4462</strain>
    </source>
</reference>
<dbReference type="EMBL" id="JACHXI010000022">
    <property type="protein sequence ID" value="MBB3104983.1"/>
    <property type="molecule type" value="Genomic_DNA"/>
</dbReference>
<keyword evidence="2" id="KW-1185">Reference proteome</keyword>
<accession>A0A839TBM0</accession>
<organism evidence="1 2">
    <name type="scientific">Azomonas macrocytogenes</name>
    <name type="common">Azotobacter macrocytogenes</name>
    <dbReference type="NCBI Taxonomy" id="69962"/>
    <lineage>
        <taxon>Bacteria</taxon>
        <taxon>Pseudomonadati</taxon>
        <taxon>Pseudomonadota</taxon>
        <taxon>Gammaproteobacteria</taxon>
        <taxon>Pseudomonadales</taxon>
        <taxon>Pseudomonadaceae</taxon>
        <taxon>Azomonas</taxon>
    </lineage>
</organism>
<protein>
    <submittedName>
        <fullName evidence="1">Uncharacterized protein</fullName>
    </submittedName>
</protein>
<comment type="caution">
    <text evidence="1">The sequence shown here is derived from an EMBL/GenBank/DDBJ whole genome shotgun (WGS) entry which is preliminary data.</text>
</comment>
<name>A0A839TBM0_AZOMA</name>